<proteinExistence type="predicted"/>
<evidence type="ECO:0000313" key="1">
    <source>
        <dbReference type="Proteomes" id="UP000887577"/>
    </source>
</evidence>
<sequence length="78" mass="9111">MSAEQRFFERVVCRPIALGKVAVPENPLPDEAFLRLPPELLQDCDQERKQDKTKPWDDKRPLFMCLDHNHSEDSPAQH</sequence>
<accession>A0A914XSR4</accession>
<dbReference type="WBParaSite" id="PSU_v2.g10.t1">
    <property type="protein sequence ID" value="PSU_v2.g10.t1"/>
    <property type="gene ID" value="PSU_v2.g10"/>
</dbReference>
<name>A0A914XSR4_9BILA</name>
<organism evidence="1 2">
    <name type="scientific">Panagrolaimus superbus</name>
    <dbReference type="NCBI Taxonomy" id="310955"/>
    <lineage>
        <taxon>Eukaryota</taxon>
        <taxon>Metazoa</taxon>
        <taxon>Ecdysozoa</taxon>
        <taxon>Nematoda</taxon>
        <taxon>Chromadorea</taxon>
        <taxon>Rhabditida</taxon>
        <taxon>Tylenchina</taxon>
        <taxon>Panagrolaimomorpha</taxon>
        <taxon>Panagrolaimoidea</taxon>
        <taxon>Panagrolaimidae</taxon>
        <taxon>Panagrolaimus</taxon>
    </lineage>
</organism>
<dbReference type="Proteomes" id="UP000887577">
    <property type="component" value="Unplaced"/>
</dbReference>
<reference evidence="2" key="1">
    <citation type="submission" date="2022-11" db="UniProtKB">
        <authorList>
            <consortium name="WormBaseParasite"/>
        </authorList>
    </citation>
    <scope>IDENTIFICATION</scope>
</reference>
<dbReference type="AlphaFoldDB" id="A0A914XSR4"/>
<evidence type="ECO:0000313" key="2">
    <source>
        <dbReference type="WBParaSite" id="PSU_v2.g10.t1"/>
    </source>
</evidence>
<keyword evidence="1" id="KW-1185">Reference proteome</keyword>
<protein>
    <submittedName>
        <fullName evidence="2">Uncharacterized protein</fullName>
    </submittedName>
</protein>